<dbReference type="InterPro" id="IPR000244">
    <property type="entry name" value="Ribosomal_bL9"/>
</dbReference>
<dbReference type="AlphaFoldDB" id="A0A2H0LZK3"/>
<evidence type="ECO:0000256" key="4">
    <source>
        <dbReference type="ARBA" id="ARBA00022980"/>
    </source>
</evidence>
<dbReference type="PROSITE" id="PS00651">
    <property type="entry name" value="RIBOSOMAL_L9"/>
    <property type="match status" value="1"/>
</dbReference>
<dbReference type="SUPFAM" id="SSF55658">
    <property type="entry name" value="L9 N-domain-like"/>
    <property type="match status" value="1"/>
</dbReference>
<keyword evidence="4 7" id="KW-0689">Ribosomal protein</keyword>
<keyword evidence="2 7" id="KW-0699">rRNA-binding</keyword>
<evidence type="ECO:0000256" key="5">
    <source>
        <dbReference type="ARBA" id="ARBA00023274"/>
    </source>
</evidence>
<dbReference type="Gene3D" id="3.40.5.10">
    <property type="entry name" value="Ribosomal protein L9, N-terminal domain"/>
    <property type="match status" value="1"/>
</dbReference>
<dbReference type="Proteomes" id="UP000229641">
    <property type="component" value="Unassembled WGS sequence"/>
</dbReference>
<evidence type="ECO:0000256" key="3">
    <source>
        <dbReference type="ARBA" id="ARBA00022884"/>
    </source>
</evidence>
<comment type="function">
    <text evidence="7">Binds to the 23S rRNA.</text>
</comment>
<evidence type="ECO:0000256" key="8">
    <source>
        <dbReference type="SAM" id="Coils"/>
    </source>
</evidence>
<dbReference type="Pfam" id="PF01281">
    <property type="entry name" value="Ribosomal_L9_N"/>
    <property type="match status" value="1"/>
</dbReference>
<dbReference type="Gene3D" id="3.10.430.100">
    <property type="entry name" value="Ribosomal protein L9, C-terminal domain"/>
    <property type="match status" value="1"/>
</dbReference>
<dbReference type="InterPro" id="IPR036935">
    <property type="entry name" value="Ribosomal_bL9_N_sf"/>
</dbReference>
<dbReference type="InterPro" id="IPR036791">
    <property type="entry name" value="Ribosomal_bL9_C_sf"/>
</dbReference>
<dbReference type="InterPro" id="IPR020069">
    <property type="entry name" value="Ribosomal_bL9_C"/>
</dbReference>
<dbReference type="EMBL" id="PCWA01000015">
    <property type="protein sequence ID" value="PIQ89817.1"/>
    <property type="molecule type" value="Genomic_DNA"/>
</dbReference>
<dbReference type="GO" id="GO:0006412">
    <property type="term" value="P:translation"/>
    <property type="evidence" value="ECO:0007669"/>
    <property type="project" value="UniProtKB-UniRule"/>
</dbReference>
<evidence type="ECO:0000313" key="11">
    <source>
        <dbReference type="Proteomes" id="UP000229641"/>
    </source>
</evidence>
<name>A0A2H0LZK3_9BACT</name>
<dbReference type="GO" id="GO:1990904">
    <property type="term" value="C:ribonucleoprotein complex"/>
    <property type="evidence" value="ECO:0007669"/>
    <property type="project" value="UniProtKB-KW"/>
</dbReference>
<comment type="similarity">
    <text evidence="1 7">Belongs to the bacterial ribosomal protein bL9 family.</text>
</comment>
<dbReference type="GO" id="GO:0005840">
    <property type="term" value="C:ribosome"/>
    <property type="evidence" value="ECO:0007669"/>
    <property type="project" value="UniProtKB-KW"/>
</dbReference>
<dbReference type="HAMAP" id="MF_00503">
    <property type="entry name" value="Ribosomal_bL9"/>
    <property type="match status" value="1"/>
</dbReference>
<dbReference type="SUPFAM" id="SSF55653">
    <property type="entry name" value="Ribosomal protein L9 C-domain"/>
    <property type="match status" value="1"/>
</dbReference>
<evidence type="ECO:0000313" key="10">
    <source>
        <dbReference type="EMBL" id="PIQ89817.1"/>
    </source>
</evidence>
<dbReference type="InterPro" id="IPR020594">
    <property type="entry name" value="Ribosomal_bL9_bac/chp"/>
</dbReference>
<dbReference type="Pfam" id="PF03948">
    <property type="entry name" value="Ribosomal_L9_C"/>
    <property type="match status" value="1"/>
</dbReference>
<feature type="coiled-coil region" evidence="8">
    <location>
        <begin position="37"/>
        <end position="71"/>
    </location>
</feature>
<proteinExistence type="inferred from homology"/>
<dbReference type="InterPro" id="IPR009027">
    <property type="entry name" value="Ribosomal_bL9/RNase_H1_N"/>
</dbReference>
<dbReference type="InterPro" id="IPR020070">
    <property type="entry name" value="Ribosomal_bL9_N"/>
</dbReference>
<organism evidence="10 11">
    <name type="scientific">Candidatus Ghiorseimicrobium undicola</name>
    <dbReference type="NCBI Taxonomy" id="1974746"/>
    <lineage>
        <taxon>Bacteria</taxon>
        <taxon>Pseudomonadati</taxon>
        <taxon>Candidatus Omnitrophota</taxon>
        <taxon>Candidatus Ghiorseimicrobium</taxon>
    </lineage>
</organism>
<keyword evidence="5 7" id="KW-0687">Ribonucleoprotein</keyword>
<dbReference type="NCBIfam" id="TIGR00158">
    <property type="entry name" value="L9"/>
    <property type="match status" value="1"/>
</dbReference>
<evidence type="ECO:0000256" key="2">
    <source>
        <dbReference type="ARBA" id="ARBA00022730"/>
    </source>
</evidence>
<dbReference type="GO" id="GO:0019843">
    <property type="term" value="F:rRNA binding"/>
    <property type="evidence" value="ECO:0007669"/>
    <property type="project" value="UniProtKB-UniRule"/>
</dbReference>
<feature type="domain" description="Ribosomal protein L9" evidence="9">
    <location>
        <begin position="13"/>
        <end position="40"/>
    </location>
</feature>
<evidence type="ECO:0000259" key="9">
    <source>
        <dbReference type="PROSITE" id="PS00651"/>
    </source>
</evidence>
<dbReference type="GO" id="GO:0003735">
    <property type="term" value="F:structural constituent of ribosome"/>
    <property type="evidence" value="ECO:0007669"/>
    <property type="project" value="InterPro"/>
</dbReference>
<protein>
    <recommendedName>
        <fullName evidence="6 7">Large ribosomal subunit protein bL9</fullName>
    </recommendedName>
</protein>
<gene>
    <name evidence="7" type="primary">rplI</name>
    <name evidence="10" type="ORF">COV72_01250</name>
</gene>
<sequence>MKVILQQDVNKLGKKGAMVKVKDGFARNFLLPKGIALTATQENLKKVERNLANQAQRITEEKGKAQELADKLSAISCTISVDAHEEDKIYGSVTAAHILSALEAEGIILDKKQVLLKDPIKSLGIYDVELRLHPEVKVKLKVWVVKK</sequence>
<evidence type="ECO:0000256" key="7">
    <source>
        <dbReference type="HAMAP-Rule" id="MF_00503"/>
    </source>
</evidence>
<keyword evidence="8" id="KW-0175">Coiled coil</keyword>
<keyword evidence="3 7" id="KW-0694">RNA-binding</keyword>
<comment type="caution">
    <text evidence="10">The sequence shown here is derived from an EMBL/GenBank/DDBJ whole genome shotgun (WGS) entry which is preliminary data.</text>
</comment>
<reference evidence="10 11" key="1">
    <citation type="submission" date="2017-09" db="EMBL/GenBank/DDBJ databases">
        <title>Depth-based differentiation of microbial function through sediment-hosted aquifers and enrichment of novel symbionts in the deep terrestrial subsurface.</title>
        <authorList>
            <person name="Probst A.J."/>
            <person name="Ladd B."/>
            <person name="Jarett J.K."/>
            <person name="Geller-Mcgrath D.E."/>
            <person name="Sieber C.M."/>
            <person name="Emerson J.B."/>
            <person name="Anantharaman K."/>
            <person name="Thomas B.C."/>
            <person name="Malmstrom R."/>
            <person name="Stieglmeier M."/>
            <person name="Klingl A."/>
            <person name="Woyke T."/>
            <person name="Ryan C.M."/>
            <person name="Banfield J.F."/>
        </authorList>
    </citation>
    <scope>NUCLEOTIDE SEQUENCE [LARGE SCALE GENOMIC DNA]</scope>
    <source>
        <strain evidence="10">CG11_big_fil_rev_8_21_14_0_20_42_13</strain>
    </source>
</reference>
<accession>A0A2H0LZK3</accession>
<evidence type="ECO:0000256" key="6">
    <source>
        <dbReference type="ARBA" id="ARBA00035292"/>
    </source>
</evidence>
<dbReference type="PANTHER" id="PTHR21368">
    <property type="entry name" value="50S RIBOSOMAL PROTEIN L9"/>
    <property type="match status" value="1"/>
</dbReference>
<evidence type="ECO:0000256" key="1">
    <source>
        <dbReference type="ARBA" id="ARBA00010605"/>
    </source>
</evidence>